<dbReference type="EMBL" id="RQTK01001180">
    <property type="protein sequence ID" value="RUS71648.1"/>
    <property type="molecule type" value="Genomic_DNA"/>
</dbReference>
<name>A0A3S0ZNM7_ELYCH</name>
<gene>
    <name evidence="1" type="ORF">EGW08_020588</name>
</gene>
<protein>
    <submittedName>
        <fullName evidence="1">Uncharacterized protein</fullName>
    </submittedName>
</protein>
<keyword evidence="2" id="KW-1185">Reference proteome</keyword>
<evidence type="ECO:0000313" key="1">
    <source>
        <dbReference type="EMBL" id="RUS71648.1"/>
    </source>
</evidence>
<evidence type="ECO:0000313" key="2">
    <source>
        <dbReference type="Proteomes" id="UP000271974"/>
    </source>
</evidence>
<dbReference type="AlphaFoldDB" id="A0A3S0ZNM7"/>
<dbReference type="Proteomes" id="UP000271974">
    <property type="component" value="Unassembled WGS sequence"/>
</dbReference>
<proteinExistence type="predicted"/>
<accession>A0A3S0ZNM7</accession>
<sequence length="260" mass="29608">MEKELKVVDMLLENCIGFLSDGAADMAGNNNSLCDTASSRGTKHRFRRTNTVPRGMLKCIEASSSEFYNSEETTFIQFNCDSDREQKKEKKIKHQQLMACFLKPSSFASTSHVKYIDYRDKTLHKDDVDISIGDSVMSIVESSLEGEDLLTFYSSVKDYYLEACDYIVANFPLDHEVLVKTQVADITKRQEATFSSVRHFCKKFKVLLLQEGNESESEAMDSLESEFSIYITSDLDKSLLGKSIDRQWFELGTETDLFDS</sequence>
<organism evidence="1 2">
    <name type="scientific">Elysia chlorotica</name>
    <name type="common">Eastern emerald elysia</name>
    <name type="synonym">Sea slug</name>
    <dbReference type="NCBI Taxonomy" id="188477"/>
    <lineage>
        <taxon>Eukaryota</taxon>
        <taxon>Metazoa</taxon>
        <taxon>Spiralia</taxon>
        <taxon>Lophotrochozoa</taxon>
        <taxon>Mollusca</taxon>
        <taxon>Gastropoda</taxon>
        <taxon>Heterobranchia</taxon>
        <taxon>Euthyneura</taxon>
        <taxon>Panpulmonata</taxon>
        <taxon>Sacoglossa</taxon>
        <taxon>Placobranchoidea</taxon>
        <taxon>Plakobranchidae</taxon>
        <taxon>Elysia</taxon>
    </lineage>
</organism>
<dbReference type="OrthoDB" id="6782434at2759"/>
<comment type="caution">
    <text evidence="1">The sequence shown here is derived from an EMBL/GenBank/DDBJ whole genome shotgun (WGS) entry which is preliminary data.</text>
</comment>
<reference evidence="1 2" key="1">
    <citation type="submission" date="2019-01" db="EMBL/GenBank/DDBJ databases">
        <title>A draft genome assembly of the solar-powered sea slug Elysia chlorotica.</title>
        <authorList>
            <person name="Cai H."/>
            <person name="Li Q."/>
            <person name="Fang X."/>
            <person name="Li J."/>
            <person name="Curtis N.E."/>
            <person name="Altenburger A."/>
            <person name="Shibata T."/>
            <person name="Feng M."/>
            <person name="Maeda T."/>
            <person name="Schwartz J.A."/>
            <person name="Shigenobu S."/>
            <person name="Lundholm N."/>
            <person name="Nishiyama T."/>
            <person name="Yang H."/>
            <person name="Hasebe M."/>
            <person name="Li S."/>
            <person name="Pierce S.K."/>
            <person name="Wang J."/>
        </authorList>
    </citation>
    <scope>NUCLEOTIDE SEQUENCE [LARGE SCALE GENOMIC DNA]</scope>
    <source>
        <strain evidence="1">EC2010</strain>
        <tissue evidence="1">Whole organism of an adult</tissue>
    </source>
</reference>